<gene>
    <name evidence="13" type="ORF">FKG94_18145</name>
</gene>
<dbReference type="Pfam" id="PF13505">
    <property type="entry name" value="OMP_b-brl"/>
    <property type="match status" value="1"/>
</dbReference>
<keyword evidence="14" id="KW-1185">Reference proteome</keyword>
<feature type="chain" id="PRO_5021848064" evidence="11">
    <location>
        <begin position="28"/>
        <end position="378"/>
    </location>
</feature>
<dbReference type="AlphaFoldDB" id="A0A545T5U9"/>
<dbReference type="SUPFAM" id="SSF103088">
    <property type="entry name" value="OmpA-like"/>
    <property type="match status" value="1"/>
</dbReference>
<evidence type="ECO:0000256" key="8">
    <source>
        <dbReference type="ARBA" id="ARBA00023136"/>
    </source>
</evidence>
<dbReference type="Gene3D" id="2.40.160.20">
    <property type="match status" value="1"/>
</dbReference>
<proteinExistence type="predicted"/>
<dbReference type="PROSITE" id="PS51123">
    <property type="entry name" value="OMPA_2"/>
    <property type="match status" value="1"/>
</dbReference>
<sequence>MTTTCTRNLRGALCLALATALSGPTLAADHQAELQLGIGRYFFDSDRDLDDANHINLGLGYVLNRDWMLEGRLVDFDADAERGGIDFDGRHYHLDALYHFSPTGKWRPFIIGGLGAVEFDPDNGSAIEETLLNLGVGVKYALSERWQLRGDARLYNSLDEETLDYGLNLGLSYLFGVKPRAPARPPAPADADGDGVYDSVDACPGTAPGVRVDGRGCEVVRPVDSDGDGVYDRRDRCPDTAPRLKVDGSGCPITLTDTVSIDLRVNFDTNSSVVKPEFYAEIKQVADFMAQYANTVVTIEGHTDNRGAASYNQALSQRRAEAVARVLTEQFAVGAERVRALGYGEAQPIADNDTAAGQLANRRVVAKISAEVETQQLR</sequence>
<dbReference type="Pfam" id="PF00691">
    <property type="entry name" value="OmpA"/>
    <property type="match status" value="1"/>
</dbReference>
<dbReference type="InterPro" id="IPR011250">
    <property type="entry name" value="OMP/PagP_B-barrel"/>
</dbReference>
<feature type="domain" description="OmpA-like" evidence="12">
    <location>
        <begin position="254"/>
        <end position="372"/>
    </location>
</feature>
<dbReference type="GO" id="GO:0006811">
    <property type="term" value="P:monoatomic ion transport"/>
    <property type="evidence" value="ECO:0007669"/>
    <property type="project" value="UniProtKB-KW"/>
</dbReference>
<keyword evidence="9" id="KW-0998">Cell outer membrane</keyword>
<keyword evidence="7" id="KW-0626">Porin</keyword>
<evidence type="ECO:0000256" key="11">
    <source>
        <dbReference type="SAM" id="SignalP"/>
    </source>
</evidence>
<dbReference type="InterPro" id="IPR027385">
    <property type="entry name" value="Beta-barrel_OMP"/>
</dbReference>
<evidence type="ECO:0000256" key="10">
    <source>
        <dbReference type="PROSITE-ProRule" id="PRU00473"/>
    </source>
</evidence>
<evidence type="ECO:0000256" key="3">
    <source>
        <dbReference type="ARBA" id="ARBA00022452"/>
    </source>
</evidence>
<dbReference type="Gene3D" id="3.30.1330.60">
    <property type="entry name" value="OmpA-like domain"/>
    <property type="match status" value="1"/>
</dbReference>
<name>A0A545T5U9_9GAMM</name>
<comment type="caution">
    <text evidence="13">The sequence shown here is derived from an EMBL/GenBank/DDBJ whole genome shotgun (WGS) entry which is preliminary data.</text>
</comment>
<dbReference type="InterPro" id="IPR006665">
    <property type="entry name" value="OmpA-like"/>
</dbReference>
<evidence type="ECO:0000259" key="12">
    <source>
        <dbReference type="PROSITE" id="PS51123"/>
    </source>
</evidence>
<feature type="signal peptide" evidence="11">
    <location>
        <begin position="1"/>
        <end position="27"/>
    </location>
</feature>
<dbReference type="SUPFAM" id="SSF56925">
    <property type="entry name" value="OMPA-like"/>
    <property type="match status" value="1"/>
</dbReference>
<dbReference type="RefSeq" id="WP_142928346.1">
    <property type="nucleotide sequence ID" value="NZ_ML660098.1"/>
</dbReference>
<dbReference type="Proteomes" id="UP000319732">
    <property type="component" value="Unassembled WGS sequence"/>
</dbReference>
<dbReference type="GO" id="GO:0005509">
    <property type="term" value="F:calcium ion binding"/>
    <property type="evidence" value="ECO:0007669"/>
    <property type="project" value="InterPro"/>
</dbReference>
<dbReference type="InterPro" id="IPR028974">
    <property type="entry name" value="TSP_type-3_rpt"/>
</dbReference>
<evidence type="ECO:0000256" key="9">
    <source>
        <dbReference type="ARBA" id="ARBA00023237"/>
    </source>
</evidence>
<keyword evidence="6" id="KW-0406">Ion transport</keyword>
<dbReference type="GO" id="GO:0015288">
    <property type="term" value="F:porin activity"/>
    <property type="evidence" value="ECO:0007669"/>
    <property type="project" value="UniProtKB-KW"/>
</dbReference>
<keyword evidence="3" id="KW-1134">Transmembrane beta strand</keyword>
<evidence type="ECO:0000313" key="13">
    <source>
        <dbReference type="EMBL" id="TQV72616.1"/>
    </source>
</evidence>
<organism evidence="13 14">
    <name type="scientific">Exilibacterium tricleocarpae</name>
    <dbReference type="NCBI Taxonomy" id="2591008"/>
    <lineage>
        <taxon>Bacteria</taxon>
        <taxon>Pseudomonadati</taxon>
        <taxon>Pseudomonadota</taxon>
        <taxon>Gammaproteobacteria</taxon>
        <taxon>Cellvibrionales</taxon>
        <taxon>Cellvibrionaceae</taxon>
        <taxon>Exilibacterium</taxon>
    </lineage>
</organism>
<dbReference type="SUPFAM" id="SSF103647">
    <property type="entry name" value="TSP type-3 repeat"/>
    <property type="match status" value="1"/>
</dbReference>
<evidence type="ECO:0000256" key="7">
    <source>
        <dbReference type="ARBA" id="ARBA00023114"/>
    </source>
</evidence>
<dbReference type="InterPro" id="IPR050330">
    <property type="entry name" value="Bact_OuterMem_StrucFunc"/>
</dbReference>
<keyword evidence="8 10" id="KW-0472">Membrane</keyword>
<dbReference type="PANTHER" id="PTHR30329">
    <property type="entry name" value="STATOR ELEMENT OF FLAGELLAR MOTOR COMPLEX"/>
    <property type="match status" value="1"/>
</dbReference>
<dbReference type="PRINTS" id="PR01021">
    <property type="entry name" value="OMPADOMAIN"/>
</dbReference>
<evidence type="ECO:0000256" key="6">
    <source>
        <dbReference type="ARBA" id="ARBA00023065"/>
    </source>
</evidence>
<evidence type="ECO:0000313" key="14">
    <source>
        <dbReference type="Proteomes" id="UP000319732"/>
    </source>
</evidence>
<comment type="subcellular location">
    <subcellularLocation>
        <location evidence="1">Cell outer membrane</location>
        <topology evidence="1">Multi-pass membrane protein</topology>
    </subcellularLocation>
</comment>
<dbReference type="PANTHER" id="PTHR30329:SF21">
    <property type="entry name" value="LIPOPROTEIN YIAD-RELATED"/>
    <property type="match status" value="1"/>
</dbReference>
<dbReference type="OrthoDB" id="9805832at2"/>
<keyword evidence="4" id="KW-0812">Transmembrane</keyword>
<dbReference type="InterPro" id="IPR006664">
    <property type="entry name" value="OMP_bac"/>
</dbReference>
<keyword evidence="2" id="KW-0813">Transport</keyword>
<dbReference type="EMBL" id="VHSG01000019">
    <property type="protein sequence ID" value="TQV72616.1"/>
    <property type="molecule type" value="Genomic_DNA"/>
</dbReference>
<evidence type="ECO:0000256" key="4">
    <source>
        <dbReference type="ARBA" id="ARBA00022692"/>
    </source>
</evidence>
<dbReference type="GO" id="GO:0009279">
    <property type="term" value="C:cell outer membrane"/>
    <property type="evidence" value="ECO:0007669"/>
    <property type="project" value="UniProtKB-SubCell"/>
</dbReference>
<evidence type="ECO:0000256" key="1">
    <source>
        <dbReference type="ARBA" id="ARBA00004571"/>
    </source>
</evidence>
<dbReference type="InterPro" id="IPR036737">
    <property type="entry name" value="OmpA-like_sf"/>
</dbReference>
<evidence type="ECO:0000256" key="2">
    <source>
        <dbReference type="ARBA" id="ARBA00022448"/>
    </source>
</evidence>
<dbReference type="GO" id="GO:0046930">
    <property type="term" value="C:pore complex"/>
    <property type="evidence" value="ECO:0007669"/>
    <property type="project" value="UniProtKB-KW"/>
</dbReference>
<protein>
    <submittedName>
        <fullName evidence="13">OmpA family protein</fullName>
    </submittedName>
</protein>
<evidence type="ECO:0000256" key="5">
    <source>
        <dbReference type="ARBA" id="ARBA00022729"/>
    </source>
</evidence>
<keyword evidence="5 11" id="KW-0732">Signal</keyword>
<reference evidence="13 14" key="1">
    <citation type="submission" date="2019-06" db="EMBL/GenBank/DDBJ databases">
        <title>Whole genome sequence for Cellvibrionaceae sp. R142.</title>
        <authorList>
            <person name="Wang G."/>
        </authorList>
    </citation>
    <scope>NUCLEOTIDE SEQUENCE [LARGE SCALE GENOMIC DNA]</scope>
    <source>
        <strain evidence="13 14">R142</strain>
    </source>
</reference>
<dbReference type="CDD" id="cd07185">
    <property type="entry name" value="OmpA_C-like"/>
    <property type="match status" value="1"/>
</dbReference>
<accession>A0A545T5U9</accession>